<keyword evidence="1" id="KW-0812">Transmembrane</keyword>
<feature type="transmembrane region" description="Helical" evidence="1">
    <location>
        <begin position="43"/>
        <end position="62"/>
    </location>
</feature>
<dbReference type="AlphaFoldDB" id="B7VU00"/>
<dbReference type="HOGENOM" id="CLU_1651470_0_0_6"/>
<sequence length="160" mass="18897">MYHLIDWMNFLVHYYWVAFIPSIVLLLLQSLRLVTRTTMKQVVCVSFAIMWVASLFFLRHLINANIKNEIVTFLSHNASDYNVLINGAISDDTSIVHSLRRLKTNQEYRGFSKGNHIYSLAILRNNETYKFKIRSHDSNPDMKLVIFNTHYKNYIFTGRF</sequence>
<keyword evidence="1" id="KW-1133">Transmembrane helix</keyword>
<keyword evidence="1" id="KW-0472">Membrane</keyword>
<proteinExistence type="predicted"/>
<name>B7VU00_VIBA3</name>
<evidence type="ECO:0000313" key="3">
    <source>
        <dbReference type="Proteomes" id="UP000009100"/>
    </source>
</evidence>
<feature type="transmembrane region" description="Helical" evidence="1">
    <location>
        <begin position="12"/>
        <end position="31"/>
    </location>
</feature>
<organism evidence="2 3">
    <name type="scientific">Vibrio atlanticus (strain LGP32)</name>
    <name type="common">Vibrio splendidus (strain Mel32)</name>
    <dbReference type="NCBI Taxonomy" id="575788"/>
    <lineage>
        <taxon>Bacteria</taxon>
        <taxon>Pseudomonadati</taxon>
        <taxon>Pseudomonadota</taxon>
        <taxon>Gammaproteobacteria</taxon>
        <taxon>Vibrionales</taxon>
        <taxon>Vibrionaceae</taxon>
        <taxon>Vibrio</taxon>
    </lineage>
</organism>
<gene>
    <name evidence="2" type="ordered locus">VS_II1472</name>
</gene>
<dbReference type="EMBL" id="FM954973">
    <property type="protein sequence ID" value="CAV27650.1"/>
    <property type="molecule type" value="Genomic_DNA"/>
</dbReference>
<evidence type="ECO:0000313" key="2">
    <source>
        <dbReference type="EMBL" id="CAV27650.1"/>
    </source>
</evidence>
<dbReference type="Proteomes" id="UP000009100">
    <property type="component" value="Chromosome 2"/>
</dbReference>
<reference evidence="2 3" key="1">
    <citation type="submission" date="2009-02" db="EMBL/GenBank/DDBJ databases">
        <title>Vibrio splendidus str. LGP32 complete genome.</title>
        <authorList>
            <person name="Mazel D."/>
            <person name="Le Roux F."/>
        </authorList>
    </citation>
    <scope>NUCLEOTIDE SEQUENCE [LARGE SCALE GENOMIC DNA]</scope>
    <source>
        <strain evidence="2 3">LGP32</strain>
    </source>
</reference>
<protein>
    <submittedName>
        <fullName evidence="2">Uncharacterized protein</fullName>
    </submittedName>
</protein>
<accession>B7VU00</accession>
<dbReference type="KEGG" id="vsp:VS_II1472"/>
<evidence type="ECO:0000256" key="1">
    <source>
        <dbReference type="SAM" id="Phobius"/>
    </source>
</evidence>